<protein>
    <recommendedName>
        <fullName evidence="8">Regulatory protein VirG</fullName>
    </recommendedName>
</protein>
<dbReference type="eggNOG" id="COG0745">
    <property type="taxonomic scope" value="Bacteria"/>
</dbReference>
<dbReference type="GO" id="GO:0000976">
    <property type="term" value="F:transcription cis-regulatory region binding"/>
    <property type="evidence" value="ECO:0007669"/>
    <property type="project" value="TreeGrafter"/>
</dbReference>
<keyword evidence="2" id="KW-0963">Cytoplasm</keyword>
<dbReference type="InterPro" id="IPR011006">
    <property type="entry name" value="CheY-like_superfamily"/>
</dbReference>
<evidence type="ECO:0000256" key="5">
    <source>
        <dbReference type="ARBA" id="ARBA00023015"/>
    </source>
</evidence>
<dbReference type="PANTHER" id="PTHR48111:SF4">
    <property type="entry name" value="DNA-BINDING DUAL TRANSCRIPTIONAL REGULATOR OMPR"/>
    <property type="match status" value="1"/>
</dbReference>
<dbReference type="PROSITE" id="PS51755">
    <property type="entry name" value="OMPR_PHOB"/>
    <property type="match status" value="1"/>
</dbReference>
<evidence type="ECO:0000313" key="13">
    <source>
        <dbReference type="EMBL" id="EQB30463.1"/>
    </source>
</evidence>
<evidence type="ECO:0000256" key="3">
    <source>
        <dbReference type="ARBA" id="ARBA00022553"/>
    </source>
</evidence>
<keyword evidence="7" id="KW-0804">Transcription</keyword>
<keyword evidence="14" id="KW-1185">Reference proteome</keyword>
<evidence type="ECO:0000313" key="14">
    <source>
        <dbReference type="Proteomes" id="UP000015523"/>
    </source>
</evidence>
<keyword evidence="5" id="KW-0805">Transcription regulation</keyword>
<reference evidence="13 14" key="1">
    <citation type="journal article" date="2013" name="Genome Announc.">
        <title>Draft Genome Sequence of Sphingobium ummariense Strain RL-3, a Hexachlorocyclohexane-Degrading Bacterium.</title>
        <authorList>
            <person name="Kohli P."/>
            <person name="Dua A."/>
            <person name="Sangwan N."/>
            <person name="Oldach P."/>
            <person name="Khurana J.P."/>
            <person name="Lal R."/>
        </authorList>
    </citation>
    <scope>NUCLEOTIDE SEQUENCE [LARGE SCALE GENOMIC DNA]</scope>
    <source>
        <strain evidence="13 14">RL-3</strain>
    </source>
</reference>
<feature type="domain" description="Response regulatory" evidence="11">
    <location>
        <begin position="12"/>
        <end position="125"/>
    </location>
</feature>
<keyword evidence="6 10" id="KW-0238">DNA-binding</keyword>
<evidence type="ECO:0000259" key="12">
    <source>
        <dbReference type="PROSITE" id="PS51755"/>
    </source>
</evidence>
<dbReference type="SUPFAM" id="SSF52172">
    <property type="entry name" value="CheY-like"/>
    <property type="match status" value="1"/>
</dbReference>
<dbReference type="InterPro" id="IPR036388">
    <property type="entry name" value="WH-like_DNA-bd_sf"/>
</dbReference>
<dbReference type="SMART" id="SM00448">
    <property type="entry name" value="REC"/>
    <property type="match status" value="1"/>
</dbReference>
<dbReference type="Pfam" id="PF00072">
    <property type="entry name" value="Response_reg"/>
    <property type="match status" value="1"/>
</dbReference>
<dbReference type="EMBL" id="AUWY01000120">
    <property type="protein sequence ID" value="EQB30463.1"/>
    <property type="molecule type" value="Genomic_DNA"/>
</dbReference>
<dbReference type="PANTHER" id="PTHR48111">
    <property type="entry name" value="REGULATOR OF RPOS"/>
    <property type="match status" value="1"/>
</dbReference>
<dbReference type="AlphaFoldDB" id="T0KAG5"/>
<evidence type="ECO:0000256" key="6">
    <source>
        <dbReference type="ARBA" id="ARBA00023125"/>
    </source>
</evidence>
<evidence type="ECO:0000256" key="2">
    <source>
        <dbReference type="ARBA" id="ARBA00022490"/>
    </source>
</evidence>
<dbReference type="Pfam" id="PF00486">
    <property type="entry name" value="Trans_reg_C"/>
    <property type="match status" value="1"/>
</dbReference>
<gene>
    <name evidence="13" type="ORF">M529_19110</name>
</gene>
<evidence type="ECO:0000256" key="1">
    <source>
        <dbReference type="ARBA" id="ARBA00004496"/>
    </source>
</evidence>
<keyword evidence="4" id="KW-0902">Two-component regulatory system</keyword>
<feature type="modified residue" description="4-aspartylphosphate" evidence="9">
    <location>
        <position position="61"/>
    </location>
</feature>
<dbReference type="InterPro" id="IPR001867">
    <property type="entry name" value="OmpR/PhoB-type_DNA-bd"/>
</dbReference>
<feature type="domain" description="OmpR/PhoB-type" evidence="12">
    <location>
        <begin position="140"/>
        <end position="240"/>
    </location>
</feature>
<dbReference type="GO" id="GO:0005829">
    <property type="term" value="C:cytosol"/>
    <property type="evidence" value="ECO:0007669"/>
    <property type="project" value="TreeGrafter"/>
</dbReference>
<evidence type="ECO:0000256" key="4">
    <source>
        <dbReference type="ARBA" id="ARBA00023012"/>
    </source>
</evidence>
<dbReference type="InterPro" id="IPR039420">
    <property type="entry name" value="WalR-like"/>
</dbReference>
<accession>T0KAG5</accession>
<evidence type="ECO:0000256" key="9">
    <source>
        <dbReference type="PROSITE-ProRule" id="PRU00169"/>
    </source>
</evidence>
<dbReference type="Gene3D" id="1.10.10.10">
    <property type="entry name" value="Winged helix-like DNA-binding domain superfamily/Winged helix DNA-binding domain"/>
    <property type="match status" value="1"/>
</dbReference>
<dbReference type="RefSeq" id="WP_021319423.1">
    <property type="nucleotide sequence ID" value="NZ_AUWY01000120.1"/>
</dbReference>
<comment type="subcellular location">
    <subcellularLocation>
        <location evidence="1">Cytoplasm</location>
    </subcellularLocation>
</comment>
<dbReference type="FunFam" id="1.10.10.10:FF:000099">
    <property type="entry name" value="Two-component system response regulator TorR"/>
    <property type="match status" value="1"/>
</dbReference>
<evidence type="ECO:0000256" key="10">
    <source>
        <dbReference type="PROSITE-ProRule" id="PRU01091"/>
    </source>
</evidence>
<dbReference type="Gene3D" id="6.10.250.690">
    <property type="match status" value="1"/>
</dbReference>
<organism evidence="13 14">
    <name type="scientific">Sphingobium ummariense RL-3</name>
    <dbReference type="NCBI Taxonomy" id="1346791"/>
    <lineage>
        <taxon>Bacteria</taxon>
        <taxon>Pseudomonadati</taxon>
        <taxon>Pseudomonadota</taxon>
        <taxon>Alphaproteobacteria</taxon>
        <taxon>Sphingomonadales</taxon>
        <taxon>Sphingomonadaceae</taxon>
        <taxon>Sphingobium</taxon>
    </lineage>
</organism>
<dbReference type="Proteomes" id="UP000015523">
    <property type="component" value="Unassembled WGS sequence"/>
</dbReference>
<dbReference type="GO" id="GO:0032993">
    <property type="term" value="C:protein-DNA complex"/>
    <property type="evidence" value="ECO:0007669"/>
    <property type="project" value="TreeGrafter"/>
</dbReference>
<dbReference type="SUPFAM" id="SSF46894">
    <property type="entry name" value="C-terminal effector domain of the bipartite response regulators"/>
    <property type="match status" value="1"/>
</dbReference>
<dbReference type="GO" id="GO:0006355">
    <property type="term" value="P:regulation of DNA-templated transcription"/>
    <property type="evidence" value="ECO:0007669"/>
    <property type="project" value="InterPro"/>
</dbReference>
<evidence type="ECO:0000259" key="11">
    <source>
        <dbReference type="PROSITE" id="PS50110"/>
    </source>
</evidence>
<dbReference type="SMART" id="SM00862">
    <property type="entry name" value="Trans_reg_C"/>
    <property type="match status" value="1"/>
</dbReference>
<evidence type="ECO:0000256" key="8">
    <source>
        <dbReference type="ARBA" id="ARBA00067337"/>
    </source>
</evidence>
<dbReference type="CDD" id="cd00383">
    <property type="entry name" value="trans_reg_C"/>
    <property type="match status" value="1"/>
</dbReference>
<evidence type="ECO:0000256" key="7">
    <source>
        <dbReference type="ARBA" id="ARBA00023163"/>
    </source>
</evidence>
<dbReference type="InterPro" id="IPR001789">
    <property type="entry name" value="Sig_transdc_resp-reg_receiver"/>
</dbReference>
<keyword evidence="3 9" id="KW-0597">Phosphoprotein</keyword>
<sequence>MVRLMEPDARPQIALVEDDDEIRELVVSLLEREGMAAHPCRTAAEFDALVAERPVDMALVDIMLPGEDGLSLCRRVRAMGNLPLMIVSARSDDVDRIVGLEIGADDYLPKPFNPRELTARIKALLRRARGADTTILPPGEHRYAFEGWLWDADARRLAAPDGQTVELTGGEHDLLLCLVQRPQRVLSRDQLLDWTRGREAMPFDRTIDVQLGRLRRKLAAHPGGEALIKTVRGGGYVFVAPVRRA</sequence>
<dbReference type="Gene3D" id="3.40.50.2300">
    <property type="match status" value="1"/>
</dbReference>
<dbReference type="STRING" id="1346791.M529_19110"/>
<name>T0KAG5_9SPHN</name>
<dbReference type="InterPro" id="IPR016032">
    <property type="entry name" value="Sig_transdc_resp-reg_C-effctor"/>
</dbReference>
<feature type="DNA-binding region" description="OmpR/PhoB-type" evidence="10">
    <location>
        <begin position="140"/>
        <end position="240"/>
    </location>
</feature>
<comment type="caution">
    <text evidence="13">The sequence shown here is derived from an EMBL/GenBank/DDBJ whole genome shotgun (WGS) entry which is preliminary data.</text>
</comment>
<dbReference type="PROSITE" id="PS50110">
    <property type="entry name" value="RESPONSE_REGULATORY"/>
    <property type="match status" value="1"/>
</dbReference>
<dbReference type="GO" id="GO:0000156">
    <property type="term" value="F:phosphorelay response regulator activity"/>
    <property type="evidence" value="ECO:0007669"/>
    <property type="project" value="TreeGrafter"/>
</dbReference>
<proteinExistence type="predicted"/>
<dbReference type="PATRIC" id="fig|1346791.3.peg.3688"/>